<gene>
    <name evidence="1" type="ORF">D9758_011958</name>
</gene>
<dbReference type="AlphaFoldDB" id="A0A8H5FWF9"/>
<name>A0A8H5FWF9_9AGAR</name>
<dbReference type="EMBL" id="JAACJM010000066">
    <property type="protein sequence ID" value="KAF5352285.1"/>
    <property type="molecule type" value="Genomic_DNA"/>
</dbReference>
<accession>A0A8H5FWF9</accession>
<comment type="caution">
    <text evidence="1">The sequence shown here is derived from an EMBL/GenBank/DDBJ whole genome shotgun (WGS) entry which is preliminary data.</text>
</comment>
<reference evidence="1 2" key="1">
    <citation type="journal article" date="2020" name="ISME J.">
        <title>Uncovering the hidden diversity of litter-decomposition mechanisms in mushroom-forming fungi.</title>
        <authorList>
            <person name="Floudas D."/>
            <person name="Bentzer J."/>
            <person name="Ahren D."/>
            <person name="Johansson T."/>
            <person name="Persson P."/>
            <person name="Tunlid A."/>
        </authorList>
    </citation>
    <scope>NUCLEOTIDE SEQUENCE [LARGE SCALE GENOMIC DNA]</scope>
    <source>
        <strain evidence="1 2">CBS 291.85</strain>
    </source>
</reference>
<keyword evidence="2" id="KW-1185">Reference proteome</keyword>
<dbReference type="Proteomes" id="UP000559256">
    <property type="component" value="Unassembled WGS sequence"/>
</dbReference>
<organism evidence="1 2">
    <name type="scientific">Tetrapyrgos nigripes</name>
    <dbReference type="NCBI Taxonomy" id="182062"/>
    <lineage>
        <taxon>Eukaryota</taxon>
        <taxon>Fungi</taxon>
        <taxon>Dikarya</taxon>
        <taxon>Basidiomycota</taxon>
        <taxon>Agaricomycotina</taxon>
        <taxon>Agaricomycetes</taxon>
        <taxon>Agaricomycetidae</taxon>
        <taxon>Agaricales</taxon>
        <taxon>Marasmiineae</taxon>
        <taxon>Marasmiaceae</taxon>
        <taxon>Tetrapyrgos</taxon>
    </lineage>
</organism>
<protein>
    <submittedName>
        <fullName evidence="1">Uncharacterized protein</fullName>
    </submittedName>
</protein>
<evidence type="ECO:0000313" key="2">
    <source>
        <dbReference type="Proteomes" id="UP000559256"/>
    </source>
</evidence>
<proteinExistence type="predicted"/>
<sequence length="116" mass="13561">MSWSGFVQREISSQQMIAQFVGEVYTSIGDVERCSFLTHVSPLVRRQREAKGEVEVHIITDQLSFAMRALTLLKMVLVWQWNGRIKLRLHTSAKWTMEEGMKKFGEILSDCKWLRE</sequence>
<dbReference type="OrthoDB" id="3252971at2759"/>
<evidence type="ECO:0000313" key="1">
    <source>
        <dbReference type="EMBL" id="KAF5352285.1"/>
    </source>
</evidence>